<accession>A0A5M3MYP1</accession>
<evidence type="ECO:0000313" key="4">
    <source>
        <dbReference type="Proteomes" id="UP000053558"/>
    </source>
</evidence>
<dbReference type="Proteomes" id="UP000053558">
    <property type="component" value="Unassembled WGS sequence"/>
</dbReference>
<dbReference type="GO" id="GO:1990380">
    <property type="term" value="F:K48-linked deubiquitinase activity"/>
    <property type="evidence" value="ECO:0007669"/>
    <property type="project" value="InterPro"/>
</dbReference>
<keyword evidence="4" id="KW-1185">Reference proteome</keyword>
<proteinExistence type="predicted"/>
<dbReference type="GO" id="GO:0071944">
    <property type="term" value="C:cell periphery"/>
    <property type="evidence" value="ECO:0007669"/>
    <property type="project" value="TreeGrafter"/>
</dbReference>
<name>A0A5M3MYP1_CONPW</name>
<reference evidence="4" key="1">
    <citation type="journal article" date="2012" name="Science">
        <title>The Paleozoic origin of enzymatic lignin decomposition reconstructed from 31 fungal genomes.</title>
        <authorList>
            <person name="Floudas D."/>
            <person name="Binder M."/>
            <person name="Riley R."/>
            <person name="Barry K."/>
            <person name="Blanchette R.A."/>
            <person name="Henrissat B."/>
            <person name="Martinez A.T."/>
            <person name="Otillar R."/>
            <person name="Spatafora J.W."/>
            <person name="Yadav J.S."/>
            <person name="Aerts A."/>
            <person name="Benoit I."/>
            <person name="Boyd A."/>
            <person name="Carlson A."/>
            <person name="Copeland A."/>
            <person name="Coutinho P.M."/>
            <person name="de Vries R.P."/>
            <person name="Ferreira P."/>
            <person name="Findley K."/>
            <person name="Foster B."/>
            <person name="Gaskell J."/>
            <person name="Glotzer D."/>
            <person name="Gorecki P."/>
            <person name="Heitman J."/>
            <person name="Hesse C."/>
            <person name="Hori C."/>
            <person name="Igarashi K."/>
            <person name="Jurgens J.A."/>
            <person name="Kallen N."/>
            <person name="Kersten P."/>
            <person name="Kohler A."/>
            <person name="Kuees U."/>
            <person name="Kumar T.K.A."/>
            <person name="Kuo A."/>
            <person name="LaButti K."/>
            <person name="Larrondo L.F."/>
            <person name="Lindquist E."/>
            <person name="Ling A."/>
            <person name="Lombard V."/>
            <person name="Lucas S."/>
            <person name="Lundell T."/>
            <person name="Martin R."/>
            <person name="McLaughlin D.J."/>
            <person name="Morgenstern I."/>
            <person name="Morin E."/>
            <person name="Murat C."/>
            <person name="Nagy L.G."/>
            <person name="Nolan M."/>
            <person name="Ohm R.A."/>
            <person name="Patyshakuliyeva A."/>
            <person name="Rokas A."/>
            <person name="Ruiz-Duenas F.J."/>
            <person name="Sabat G."/>
            <person name="Salamov A."/>
            <person name="Samejima M."/>
            <person name="Schmutz J."/>
            <person name="Slot J.C."/>
            <person name="St John F."/>
            <person name="Stenlid J."/>
            <person name="Sun H."/>
            <person name="Sun S."/>
            <person name="Syed K."/>
            <person name="Tsang A."/>
            <person name="Wiebenga A."/>
            <person name="Young D."/>
            <person name="Pisabarro A."/>
            <person name="Eastwood D.C."/>
            <person name="Martin F."/>
            <person name="Cullen D."/>
            <person name="Grigoriev I.V."/>
            <person name="Hibbett D.S."/>
        </authorList>
    </citation>
    <scope>NUCLEOTIDE SEQUENCE [LARGE SCALE GENOMIC DNA]</scope>
    <source>
        <strain evidence="4">RWD-64-598 SS2</strain>
    </source>
</reference>
<dbReference type="PANTHER" id="PTHR18063:SF6">
    <property type="entry name" value="UBIQUITIN CARBOXYL-TERMINAL HYDROLASE"/>
    <property type="match status" value="1"/>
</dbReference>
<dbReference type="AlphaFoldDB" id="A0A5M3MYP1"/>
<dbReference type="OrthoDB" id="10261212at2759"/>
<dbReference type="GO" id="GO:0004843">
    <property type="term" value="F:cysteine-type deubiquitinase activity"/>
    <property type="evidence" value="ECO:0007669"/>
    <property type="project" value="InterPro"/>
</dbReference>
<protein>
    <recommendedName>
        <fullName evidence="2">MINDY deubiquitinase domain-containing protein</fullName>
    </recommendedName>
</protein>
<dbReference type="GO" id="GO:0071108">
    <property type="term" value="P:protein K48-linked deubiquitination"/>
    <property type="evidence" value="ECO:0007669"/>
    <property type="project" value="TreeGrafter"/>
</dbReference>
<organism evidence="3 4">
    <name type="scientific">Coniophora puteana (strain RWD-64-598)</name>
    <name type="common">Brown rot fungus</name>
    <dbReference type="NCBI Taxonomy" id="741705"/>
    <lineage>
        <taxon>Eukaryota</taxon>
        <taxon>Fungi</taxon>
        <taxon>Dikarya</taxon>
        <taxon>Basidiomycota</taxon>
        <taxon>Agaricomycotina</taxon>
        <taxon>Agaricomycetes</taxon>
        <taxon>Agaricomycetidae</taxon>
        <taxon>Boletales</taxon>
        <taxon>Coniophorineae</taxon>
        <taxon>Coniophoraceae</taxon>
        <taxon>Coniophora</taxon>
    </lineage>
</organism>
<dbReference type="KEGG" id="cput:CONPUDRAFT_100212"/>
<evidence type="ECO:0000256" key="1">
    <source>
        <dbReference type="SAM" id="MobiDB-lite"/>
    </source>
</evidence>
<dbReference type="EMBL" id="JH711575">
    <property type="protein sequence ID" value="EIW84283.1"/>
    <property type="molecule type" value="Genomic_DNA"/>
</dbReference>
<feature type="compositionally biased region" description="Basic and acidic residues" evidence="1">
    <location>
        <begin position="402"/>
        <end position="420"/>
    </location>
</feature>
<feature type="compositionally biased region" description="Polar residues" evidence="1">
    <location>
        <begin position="201"/>
        <end position="221"/>
    </location>
</feature>
<feature type="domain" description="MINDY deubiquitinase" evidence="2">
    <location>
        <begin position="28"/>
        <end position="338"/>
    </location>
</feature>
<dbReference type="InterPro" id="IPR007518">
    <property type="entry name" value="MINDY"/>
</dbReference>
<dbReference type="OMA" id="HTRFSNE"/>
<feature type="region of interest" description="Disordered" evidence="1">
    <location>
        <begin position="402"/>
        <end position="432"/>
    </location>
</feature>
<feature type="region of interest" description="Disordered" evidence="1">
    <location>
        <begin position="199"/>
        <end position="221"/>
    </location>
</feature>
<dbReference type="GO" id="GO:0005829">
    <property type="term" value="C:cytosol"/>
    <property type="evidence" value="ECO:0007669"/>
    <property type="project" value="TreeGrafter"/>
</dbReference>
<comment type="caution">
    <text evidence="3">The sequence shown here is derived from an EMBL/GenBank/DDBJ whole genome shotgun (WGS) entry which is preliminary data.</text>
</comment>
<gene>
    <name evidence="3" type="ORF">CONPUDRAFT_100212</name>
</gene>
<dbReference type="GeneID" id="19198214"/>
<dbReference type="PANTHER" id="PTHR18063">
    <property type="entry name" value="NF-E2 INDUCIBLE PROTEIN"/>
    <property type="match status" value="1"/>
</dbReference>
<dbReference type="InterPro" id="IPR033979">
    <property type="entry name" value="MINDY_domain"/>
</dbReference>
<evidence type="ECO:0000313" key="3">
    <source>
        <dbReference type="EMBL" id="EIW84283.1"/>
    </source>
</evidence>
<evidence type="ECO:0000259" key="2">
    <source>
        <dbReference type="Pfam" id="PF04424"/>
    </source>
</evidence>
<dbReference type="RefSeq" id="XP_007766024.1">
    <property type="nucleotide sequence ID" value="XM_007767834.1"/>
</dbReference>
<dbReference type="Pfam" id="PF04424">
    <property type="entry name" value="MINDY_DUB"/>
    <property type="match status" value="1"/>
</dbReference>
<sequence length="432" mass="47323">MAEPSSSLQVTGPSQSDAQSFKSSEAEVWYLKEIIFGEGENRQRRRIITQNFNGPCSFIAICNILILRGDIEIEPYDRPTVSYEHLSQLVGEYLLTNCPDIDISAALSAMPTTTKGMDLNPLFTAPTAFRPAGESGELMLFERAGIKLVHGWLVDPHSREAEAVFRVQDYDTAVTLIADADHITHGKLLAGDSFDMDANQAGPSNAAGSSSQAGPSNAGTSSRGDIYYHSGSYSDEQQLKIGDAIVLQTFLESTKSQLTYHGLFELISLVAPGQLVALFRNSHLSVLYKPKPGVDTAEDDHSIYSLVTDYVFLNEPSVVWERFEDVDGGSSAFVDFDFKNSQPLGGDFAGQTAEGALRQWELETGQFAAVDPADRALAQQLQAEEDAAAQQAAEQRQLQAVLRRDREEADKKRKADQEAKKAKKAKDKCIIM</sequence>
<dbReference type="GO" id="GO:0016807">
    <property type="term" value="F:cysteine-type carboxypeptidase activity"/>
    <property type="evidence" value="ECO:0007669"/>
    <property type="project" value="TreeGrafter"/>
</dbReference>